<evidence type="ECO:0000313" key="3">
    <source>
        <dbReference type="Proteomes" id="UP000597886"/>
    </source>
</evidence>
<feature type="domain" description="Hedgehog/Intein (Hint)" evidence="1">
    <location>
        <begin position="98"/>
        <end position="244"/>
    </location>
</feature>
<sequence>MSFDVLLHSVNTSGQGDLIVQNKTDPATVSGQTISINGGPFVPYTYLGQGNYRGTGESGEFIQVGTEIYAWDTNNPTGPMTTGNWQITTGDLDPNNPPCFVAGTLIETEAGPRPVENLMIGDRVCVSGGKTLPILWIGKKVLSAQTLALQPKFRPVRIRRDAICKGQPNQDVFVSPQHRIMLEGWRAELLFGQDRVFVAAIHLVNDGTIQQLHTGEDITYYHIACSRHAVLHSQGLRSESLFLGDTALKSFCREDVEELLALFPELRDGTAESQQTRLSCLKRREAIAWRSSYPD</sequence>
<dbReference type="Proteomes" id="UP000597886">
    <property type="component" value="Unassembled WGS sequence"/>
</dbReference>
<gene>
    <name evidence="2" type="ORF">GS634_09125</name>
</gene>
<dbReference type="EMBL" id="WVRA01000002">
    <property type="protein sequence ID" value="NOE18282.1"/>
    <property type="molecule type" value="Genomic_DNA"/>
</dbReference>
<dbReference type="InterPro" id="IPR028992">
    <property type="entry name" value="Hedgehog/Intein_dom"/>
</dbReference>
<proteinExistence type="predicted"/>
<dbReference type="AlphaFoldDB" id="A0AA91BR63"/>
<name>A0AA91BR63_9RHOB</name>
<dbReference type="Gene3D" id="2.170.16.10">
    <property type="entry name" value="Hedgehog/Intein (Hint) domain"/>
    <property type="match status" value="1"/>
</dbReference>
<evidence type="ECO:0000313" key="2">
    <source>
        <dbReference type="EMBL" id="NOE18282.1"/>
    </source>
</evidence>
<dbReference type="Pfam" id="PF13403">
    <property type="entry name" value="Hint_2"/>
    <property type="match status" value="1"/>
</dbReference>
<protein>
    <recommendedName>
        <fullName evidence="1">Hedgehog/Intein (Hint) domain-containing protein</fullName>
    </recommendedName>
</protein>
<evidence type="ECO:0000259" key="1">
    <source>
        <dbReference type="Pfam" id="PF13403"/>
    </source>
</evidence>
<dbReference type="SUPFAM" id="SSF51294">
    <property type="entry name" value="Hedgehog/intein (Hint) domain"/>
    <property type="match status" value="1"/>
</dbReference>
<comment type="caution">
    <text evidence="2">The sequence shown here is derived from an EMBL/GenBank/DDBJ whole genome shotgun (WGS) entry which is preliminary data.</text>
</comment>
<dbReference type="InterPro" id="IPR036844">
    <property type="entry name" value="Hint_dom_sf"/>
</dbReference>
<organism evidence="2 3">
    <name type="scientific">Ruegeria atlantica</name>
    <dbReference type="NCBI Taxonomy" id="81569"/>
    <lineage>
        <taxon>Bacteria</taxon>
        <taxon>Pseudomonadati</taxon>
        <taxon>Pseudomonadota</taxon>
        <taxon>Alphaproteobacteria</taxon>
        <taxon>Rhodobacterales</taxon>
        <taxon>Roseobacteraceae</taxon>
        <taxon>Ruegeria</taxon>
    </lineage>
</organism>
<accession>A0AA91BR63</accession>
<reference evidence="2" key="1">
    <citation type="submission" date="2019-12" db="EMBL/GenBank/DDBJ databases">
        <title>Ruegeria JWLKs population differentiation of coral mucus and skeleton niches.</title>
        <authorList>
            <person name="Luo D."/>
        </authorList>
    </citation>
    <scope>NUCLEOTIDE SEQUENCE</scope>
    <source>
        <strain evidence="2">HKCCD6181</strain>
    </source>
</reference>